<accession>A0ABS8RRP6</accession>
<sequence length="85" mass="9593">TTWAVQNKWGEGARAVPCERQKLKKRVMDCSNLMGLDPLAQYVSLNSDTNIVEGKRPNDPLRVEVDAINKDVSQQTRTKIMANIH</sequence>
<proteinExistence type="predicted"/>
<organism evidence="1 2">
    <name type="scientific">Datura stramonium</name>
    <name type="common">Jimsonweed</name>
    <name type="synonym">Common thornapple</name>
    <dbReference type="NCBI Taxonomy" id="4076"/>
    <lineage>
        <taxon>Eukaryota</taxon>
        <taxon>Viridiplantae</taxon>
        <taxon>Streptophyta</taxon>
        <taxon>Embryophyta</taxon>
        <taxon>Tracheophyta</taxon>
        <taxon>Spermatophyta</taxon>
        <taxon>Magnoliopsida</taxon>
        <taxon>eudicotyledons</taxon>
        <taxon>Gunneridae</taxon>
        <taxon>Pentapetalae</taxon>
        <taxon>asterids</taxon>
        <taxon>lamiids</taxon>
        <taxon>Solanales</taxon>
        <taxon>Solanaceae</taxon>
        <taxon>Solanoideae</taxon>
        <taxon>Datureae</taxon>
        <taxon>Datura</taxon>
    </lineage>
</organism>
<comment type="caution">
    <text evidence="1">The sequence shown here is derived from an EMBL/GenBank/DDBJ whole genome shotgun (WGS) entry which is preliminary data.</text>
</comment>
<keyword evidence="2" id="KW-1185">Reference proteome</keyword>
<name>A0ABS8RRP6_DATST</name>
<gene>
    <name evidence="1" type="ORF">HAX54_051537</name>
</gene>
<protein>
    <submittedName>
        <fullName evidence="1">Uncharacterized protein</fullName>
    </submittedName>
</protein>
<dbReference type="EMBL" id="JACEIK010000092">
    <property type="protein sequence ID" value="MCD7449348.1"/>
    <property type="molecule type" value="Genomic_DNA"/>
</dbReference>
<feature type="non-terminal residue" evidence="1">
    <location>
        <position position="1"/>
    </location>
</feature>
<reference evidence="1 2" key="1">
    <citation type="journal article" date="2021" name="BMC Genomics">
        <title>Datura genome reveals duplications of psychoactive alkaloid biosynthetic genes and high mutation rate following tissue culture.</title>
        <authorList>
            <person name="Rajewski A."/>
            <person name="Carter-House D."/>
            <person name="Stajich J."/>
            <person name="Litt A."/>
        </authorList>
    </citation>
    <scope>NUCLEOTIDE SEQUENCE [LARGE SCALE GENOMIC DNA]</scope>
    <source>
        <strain evidence="1">AR-01</strain>
    </source>
</reference>
<dbReference type="Proteomes" id="UP000823775">
    <property type="component" value="Unassembled WGS sequence"/>
</dbReference>
<evidence type="ECO:0000313" key="2">
    <source>
        <dbReference type="Proteomes" id="UP000823775"/>
    </source>
</evidence>
<evidence type="ECO:0000313" key="1">
    <source>
        <dbReference type="EMBL" id="MCD7449348.1"/>
    </source>
</evidence>